<evidence type="ECO:0000313" key="2">
    <source>
        <dbReference type="Proteomes" id="UP000045782"/>
    </source>
</evidence>
<gene>
    <name evidence="1" type="ORF">ERS075579_03941</name>
</gene>
<reference evidence="1 2" key="1">
    <citation type="submission" date="2015-03" db="EMBL/GenBank/DDBJ databases">
        <authorList>
            <person name="Murphy D."/>
        </authorList>
    </citation>
    <scope>NUCLEOTIDE SEQUENCE [LARGE SCALE GENOMIC DNA]</scope>
    <source>
        <strain evidence="1 2">PAP088</strain>
    </source>
</reference>
<dbReference type="Gene3D" id="3.40.50.300">
    <property type="entry name" value="P-loop containing nucleotide triphosphate hydrolases"/>
    <property type="match status" value="1"/>
</dbReference>
<name>A0A0U0ZSM3_9MYCO</name>
<dbReference type="InterPro" id="IPR027417">
    <property type="entry name" value="P-loop_NTPase"/>
</dbReference>
<organism evidence="1 2">
    <name type="scientific">Mycobacteroides abscessus</name>
    <dbReference type="NCBI Taxonomy" id="36809"/>
    <lineage>
        <taxon>Bacteria</taxon>
        <taxon>Bacillati</taxon>
        <taxon>Actinomycetota</taxon>
        <taxon>Actinomycetes</taxon>
        <taxon>Mycobacteriales</taxon>
        <taxon>Mycobacteriaceae</taxon>
        <taxon>Mycobacteroides</taxon>
    </lineage>
</organism>
<accession>A0A0U0ZSM3</accession>
<proteinExistence type="predicted"/>
<dbReference type="RefSeq" id="WP_052618982.1">
    <property type="nucleotide sequence ID" value="NZ_CSWP01000009.1"/>
</dbReference>
<sequence>MTTTTRGDLVASFLAHGARRGWQISICDRGTYPYPSALVERAAEAGRYTTDLADQAAQITQVWALMNSRLDERARIGHDHPRFPAAVLVIDDLDSLLGALPSPPQPSAPTAVGTGRLWQAASLARNTIPALRHRTPPCPPQWRPEPGNTRDHLDALRRRGRDVQIYLIIANPAQPSGLRTFTTFDYRSGPTQAADSKTCAVSTNRAAVAAGGRR</sequence>
<evidence type="ECO:0000313" key="1">
    <source>
        <dbReference type="EMBL" id="CPV66114.1"/>
    </source>
</evidence>
<dbReference type="AlphaFoldDB" id="A0A0U0ZSM3"/>
<protein>
    <submittedName>
        <fullName evidence="1">Uncharacterized protein</fullName>
    </submittedName>
</protein>
<dbReference type="EMBL" id="CSWP01000009">
    <property type="protein sequence ID" value="CPV66114.1"/>
    <property type="molecule type" value="Genomic_DNA"/>
</dbReference>
<dbReference type="Proteomes" id="UP000045782">
    <property type="component" value="Unassembled WGS sequence"/>
</dbReference>